<dbReference type="EMBL" id="KN847479">
    <property type="protein sequence ID" value="KIX03253.1"/>
    <property type="molecule type" value="Genomic_DNA"/>
</dbReference>
<evidence type="ECO:0000256" key="2">
    <source>
        <dbReference type="ARBA" id="ARBA00022692"/>
    </source>
</evidence>
<dbReference type="AlphaFoldDB" id="A0A0D2GYG4"/>
<dbReference type="HOGENOM" id="CLU_839385_0_0_1"/>
<evidence type="ECO:0000256" key="4">
    <source>
        <dbReference type="ARBA" id="ARBA00023136"/>
    </source>
</evidence>
<reference evidence="8 9" key="1">
    <citation type="submission" date="2015-01" db="EMBL/GenBank/DDBJ databases">
        <title>The Genome Sequence of Rhinocladiella mackenzie CBS 650.93.</title>
        <authorList>
            <consortium name="The Broad Institute Genomics Platform"/>
            <person name="Cuomo C."/>
            <person name="de Hoog S."/>
            <person name="Gorbushina A."/>
            <person name="Stielow B."/>
            <person name="Teixiera M."/>
            <person name="Abouelleil A."/>
            <person name="Chapman S.B."/>
            <person name="Priest M."/>
            <person name="Young S.K."/>
            <person name="Wortman J."/>
            <person name="Nusbaum C."/>
            <person name="Birren B."/>
        </authorList>
    </citation>
    <scope>NUCLEOTIDE SEQUENCE [LARGE SCALE GENOMIC DNA]</scope>
    <source>
        <strain evidence="8 9">CBS 650.93</strain>
    </source>
</reference>
<keyword evidence="3 6" id="KW-1133">Transmembrane helix</keyword>
<dbReference type="GO" id="GO:0071944">
    <property type="term" value="C:cell periphery"/>
    <property type="evidence" value="ECO:0007669"/>
    <property type="project" value="UniProtKB-ARBA"/>
</dbReference>
<dbReference type="PANTHER" id="PTHR15549">
    <property type="entry name" value="PAIRED IMMUNOGLOBULIN-LIKE TYPE 2 RECEPTOR"/>
    <property type="match status" value="1"/>
</dbReference>
<organism evidence="8 9">
    <name type="scientific">Rhinocladiella mackenziei CBS 650.93</name>
    <dbReference type="NCBI Taxonomy" id="1442369"/>
    <lineage>
        <taxon>Eukaryota</taxon>
        <taxon>Fungi</taxon>
        <taxon>Dikarya</taxon>
        <taxon>Ascomycota</taxon>
        <taxon>Pezizomycotina</taxon>
        <taxon>Eurotiomycetes</taxon>
        <taxon>Chaetothyriomycetidae</taxon>
        <taxon>Chaetothyriales</taxon>
        <taxon>Herpotrichiellaceae</taxon>
        <taxon>Rhinocladiella</taxon>
    </lineage>
</organism>
<dbReference type="GO" id="GO:0016020">
    <property type="term" value="C:membrane"/>
    <property type="evidence" value="ECO:0007669"/>
    <property type="project" value="UniProtKB-SubCell"/>
</dbReference>
<keyword evidence="4 6" id="KW-0472">Membrane</keyword>
<evidence type="ECO:0000259" key="7">
    <source>
        <dbReference type="Pfam" id="PF04478"/>
    </source>
</evidence>
<keyword evidence="9" id="KW-1185">Reference proteome</keyword>
<evidence type="ECO:0000256" key="3">
    <source>
        <dbReference type="ARBA" id="ARBA00022989"/>
    </source>
</evidence>
<feature type="transmembrane region" description="Helical" evidence="6">
    <location>
        <begin position="177"/>
        <end position="199"/>
    </location>
</feature>
<dbReference type="PANTHER" id="PTHR15549:SF26">
    <property type="entry name" value="AXIAL BUDDING PATTERN PROTEIN 2-RELATED"/>
    <property type="match status" value="1"/>
</dbReference>
<evidence type="ECO:0000256" key="1">
    <source>
        <dbReference type="ARBA" id="ARBA00004167"/>
    </source>
</evidence>
<feature type="region of interest" description="Disordered" evidence="5">
    <location>
        <begin position="255"/>
        <end position="279"/>
    </location>
</feature>
<evidence type="ECO:0000313" key="9">
    <source>
        <dbReference type="Proteomes" id="UP000053617"/>
    </source>
</evidence>
<accession>A0A0D2GYG4</accession>
<dbReference type="Proteomes" id="UP000053617">
    <property type="component" value="Unassembled WGS sequence"/>
</dbReference>
<dbReference type="VEuPathDB" id="FungiDB:Z518_06805"/>
<dbReference type="InterPro" id="IPR007567">
    <property type="entry name" value="Mid2_dom"/>
</dbReference>
<dbReference type="Pfam" id="PF04478">
    <property type="entry name" value="Mid2"/>
    <property type="match status" value="1"/>
</dbReference>
<evidence type="ECO:0000313" key="8">
    <source>
        <dbReference type="EMBL" id="KIX03253.1"/>
    </source>
</evidence>
<sequence length="279" mass="30267">MAFIYPPPMGQVGDYTNLPNFALNVMVTLEWSNLGPNASLMLLKDDPLYTCLDLNRALTYCHNIVGPFENTTESYNWVAQTYDYNYTSESPIFYLQMETNTEDFTSHYINILPEDQIPVSTTSTSSTSPTSSASSSITGTTTESPPPATITSSAASVSTTGSAESSPSGMDTATKTAIGVAVGLGVPLIAILAVIAFFLHKKKQRSRTPSRDINTNPVLTHCRYSDNPAFLNKYGSMSSRRNGVGESIPTRAVQELSGTTDQHASWQHASELSADSHRR</sequence>
<gene>
    <name evidence="8" type="ORF">Z518_06805</name>
</gene>
<evidence type="ECO:0000256" key="6">
    <source>
        <dbReference type="SAM" id="Phobius"/>
    </source>
</evidence>
<dbReference type="RefSeq" id="XP_013270389.1">
    <property type="nucleotide sequence ID" value="XM_013414935.1"/>
</dbReference>
<feature type="region of interest" description="Disordered" evidence="5">
    <location>
        <begin position="119"/>
        <end position="171"/>
    </location>
</feature>
<name>A0A0D2GYG4_9EURO</name>
<protein>
    <recommendedName>
        <fullName evidence="7">Mid2 domain-containing protein</fullName>
    </recommendedName>
</protein>
<dbReference type="STRING" id="1442369.A0A0D2GYG4"/>
<dbReference type="InterPro" id="IPR051694">
    <property type="entry name" value="Immunoregulatory_rcpt-like"/>
</dbReference>
<keyword evidence="2 6" id="KW-0812">Transmembrane</keyword>
<dbReference type="GeneID" id="25294876"/>
<feature type="compositionally biased region" description="Low complexity" evidence="5">
    <location>
        <begin position="120"/>
        <end position="168"/>
    </location>
</feature>
<feature type="domain" description="Mid2" evidence="7">
    <location>
        <begin position="134"/>
        <end position="202"/>
    </location>
</feature>
<evidence type="ECO:0000256" key="5">
    <source>
        <dbReference type="SAM" id="MobiDB-lite"/>
    </source>
</evidence>
<comment type="subcellular location">
    <subcellularLocation>
        <location evidence="1">Membrane</location>
        <topology evidence="1">Single-pass membrane protein</topology>
    </subcellularLocation>
</comment>
<proteinExistence type="predicted"/>
<feature type="compositionally biased region" description="Polar residues" evidence="5">
    <location>
        <begin position="256"/>
        <end position="270"/>
    </location>
</feature>